<dbReference type="EMBL" id="JADIIL010000014">
    <property type="protein sequence ID" value="MBF4474564.1"/>
    <property type="molecule type" value="Genomic_DNA"/>
</dbReference>
<organism evidence="1 2">
    <name type="scientific">Methanobacterium formicicum</name>
    <dbReference type="NCBI Taxonomy" id="2162"/>
    <lineage>
        <taxon>Archaea</taxon>
        <taxon>Methanobacteriati</taxon>
        <taxon>Methanobacteriota</taxon>
        <taxon>Methanomada group</taxon>
        <taxon>Methanobacteria</taxon>
        <taxon>Methanobacteriales</taxon>
        <taxon>Methanobacteriaceae</taxon>
        <taxon>Methanobacterium</taxon>
    </lineage>
</organism>
<dbReference type="RefSeq" id="WP_276698599.1">
    <property type="nucleotide sequence ID" value="NZ_JADIIL010000014.1"/>
</dbReference>
<evidence type="ECO:0000313" key="2">
    <source>
        <dbReference type="Proteomes" id="UP000606900"/>
    </source>
</evidence>
<sequence>MVNSLPKVSTKKGLQEAFEDIIRRRGPQTSRSIVDNLRMEYTVTRVQIDSDRAGQYLIRNPNIIILGDVHQGGKVHLYGLRDVDYSVKILERMVVEDA</sequence>
<accession>A0A843ATJ8</accession>
<protein>
    <submittedName>
        <fullName evidence="1">Uncharacterized protein</fullName>
    </submittedName>
</protein>
<dbReference type="AlphaFoldDB" id="A0A843ATJ8"/>
<comment type="caution">
    <text evidence="1">The sequence shown here is derived from an EMBL/GenBank/DDBJ whole genome shotgun (WGS) entry which is preliminary data.</text>
</comment>
<reference evidence="1" key="1">
    <citation type="submission" date="2020-10" db="EMBL/GenBank/DDBJ databases">
        <title>Dehalococcoides mccartyi of a TCE/Cr reducing biochatode.</title>
        <authorList>
            <person name="Matturro B."/>
        </authorList>
    </citation>
    <scope>NUCLEOTIDE SEQUENCE</scope>
    <source>
        <strain evidence="1">Bin2</strain>
    </source>
</reference>
<name>A0A843ATJ8_METFO</name>
<gene>
    <name evidence="1" type="ORF">ISP06_03705</name>
</gene>
<proteinExistence type="predicted"/>
<dbReference type="Proteomes" id="UP000606900">
    <property type="component" value="Unassembled WGS sequence"/>
</dbReference>
<evidence type="ECO:0000313" key="1">
    <source>
        <dbReference type="EMBL" id="MBF4474564.1"/>
    </source>
</evidence>